<feature type="domain" description="Glycosyltransferase 2-like" evidence="1">
    <location>
        <begin position="15"/>
        <end position="137"/>
    </location>
</feature>
<dbReference type="AlphaFoldDB" id="G7GSM8"/>
<dbReference type="InterPro" id="IPR050834">
    <property type="entry name" value="Glycosyltransf_2"/>
</dbReference>
<keyword evidence="2" id="KW-0808">Transferase</keyword>
<keyword evidence="3" id="KW-1185">Reference proteome</keyword>
<dbReference type="InterPro" id="IPR001173">
    <property type="entry name" value="Glyco_trans_2-like"/>
</dbReference>
<dbReference type="eggNOG" id="COG1216">
    <property type="taxonomic scope" value="Bacteria"/>
</dbReference>
<dbReference type="GO" id="GO:0016740">
    <property type="term" value="F:transferase activity"/>
    <property type="evidence" value="ECO:0007669"/>
    <property type="project" value="UniProtKB-KW"/>
</dbReference>
<dbReference type="InterPro" id="IPR029044">
    <property type="entry name" value="Nucleotide-diphossugar_trans"/>
</dbReference>
<gene>
    <name evidence="2" type="ORF">GOAMR_56_00340</name>
</gene>
<reference evidence="2 3" key="1">
    <citation type="submission" date="2011-11" db="EMBL/GenBank/DDBJ databases">
        <title>Whole genome shotgun sequence of Gordonia amarae NBRC 15530.</title>
        <authorList>
            <person name="Takarada H."/>
            <person name="Hosoyama A."/>
            <person name="Tsuchikane K."/>
            <person name="Katsumata H."/>
            <person name="Yamazaki S."/>
            <person name="Fujita N."/>
        </authorList>
    </citation>
    <scope>NUCLEOTIDE SEQUENCE [LARGE SCALE GENOMIC DNA]</scope>
    <source>
        <strain evidence="2 3">NBRC 15530</strain>
    </source>
</reference>
<evidence type="ECO:0000313" key="3">
    <source>
        <dbReference type="Proteomes" id="UP000006023"/>
    </source>
</evidence>
<dbReference type="Pfam" id="PF00535">
    <property type="entry name" value="Glycos_transf_2"/>
    <property type="match status" value="1"/>
</dbReference>
<protein>
    <submittedName>
        <fullName evidence="2">Putative glycosyltransferase</fullName>
    </submittedName>
</protein>
<name>G7GSM8_9ACTN</name>
<evidence type="ECO:0000259" key="1">
    <source>
        <dbReference type="Pfam" id="PF00535"/>
    </source>
</evidence>
<proteinExistence type="predicted"/>
<sequence>MTVSAAPPRVPASVSVVIAAHNAAGTLGAQLEALRAQDYPGRFEVIVADNGSTDAVAGYLARHEARERLRLRCVDASGRPGAAHARNIGISSATGDLVAFCDADDVVRPGWLRNLVAAAGHCSLVTGAVETRTLNSETVRRWMPMPPPDRPLEVPGFLRAAMAANMACWADALRKVGGFDESYRNGYEDADLALRVQLSGGTVGHCADALIAYRLRDTTAALWRQSLTYGKGSVQLYADYRPYGMPRRSASDLIQTLALVILGNPLVPERMSQVSRGLWLFHAGHLAGRVAGSVHHRCWYI</sequence>
<dbReference type="PANTHER" id="PTHR43685">
    <property type="entry name" value="GLYCOSYLTRANSFERASE"/>
    <property type="match status" value="1"/>
</dbReference>
<organism evidence="2 3">
    <name type="scientific">Gordonia amarae NBRC 15530</name>
    <dbReference type="NCBI Taxonomy" id="1075090"/>
    <lineage>
        <taxon>Bacteria</taxon>
        <taxon>Bacillati</taxon>
        <taxon>Actinomycetota</taxon>
        <taxon>Actinomycetes</taxon>
        <taxon>Mycobacteriales</taxon>
        <taxon>Gordoniaceae</taxon>
        <taxon>Gordonia</taxon>
    </lineage>
</organism>
<dbReference type="SUPFAM" id="SSF53448">
    <property type="entry name" value="Nucleotide-diphospho-sugar transferases"/>
    <property type="match status" value="1"/>
</dbReference>
<dbReference type="PANTHER" id="PTHR43685:SF2">
    <property type="entry name" value="GLYCOSYLTRANSFERASE 2-LIKE DOMAIN-CONTAINING PROTEIN"/>
    <property type="match status" value="1"/>
</dbReference>
<dbReference type="Proteomes" id="UP000006023">
    <property type="component" value="Unassembled WGS sequence"/>
</dbReference>
<dbReference type="RefSeq" id="WP_005189935.1">
    <property type="nucleotide sequence ID" value="NZ_BAED01000056.1"/>
</dbReference>
<comment type="caution">
    <text evidence="2">The sequence shown here is derived from an EMBL/GenBank/DDBJ whole genome shotgun (WGS) entry which is preliminary data.</text>
</comment>
<evidence type="ECO:0000313" key="2">
    <source>
        <dbReference type="EMBL" id="GAB06603.1"/>
    </source>
</evidence>
<accession>G7GSM8</accession>
<dbReference type="Gene3D" id="3.90.550.10">
    <property type="entry name" value="Spore Coat Polysaccharide Biosynthesis Protein SpsA, Chain A"/>
    <property type="match status" value="1"/>
</dbReference>
<dbReference type="EMBL" id="BAED01000056">
    <property type="protein sequence ID" value="GAB06603.1"/>
    <property type="molecule type" value="Genomic_DNA"/>
</dbReference>
<dbReference type="STRING" id="1075090.GOAMR_56_00340"/>